<dbReference type="Gene3D" id="1.10.1020.10">
    <property type="entry name" value="Adenine-specific Methyltransferase, Domain 2"/>
    <property type="match status" value="1"/>
</dbReference>
<evidence type="ECO:0000256" key="2">
    <source>
        <dbReference type="ARBA" id="ARBA00011900"/>
    </source>
</evidence>
<dbReference type="Gene3D" id="3.40.50.150">
    <property type="entry name" value="Vaccinia Virus protein VP39"/>
    <property type="match status" value="1"/>
</dbReference>
<dbReference type="PANTHER" id="PTHR30481">
    <property type="entry name" value="DNA ADENINE METHYLASE"/>
    <property type="match status" value="1"/>
</dbReference>
<dbReference type="GO" id="GO:0043565">
    <property type="term" value="F:sequence-specific DNA binding"/>
    <property type="evidence" value="ECO:0007669"/>
    <property type="project" value="TreeGrafter"/>
</dbReference>
<dbReference type="Pfam" id="PF02086">
    <property type="entry name" value="MethyltransfD12"/>
    <property type="match status" value="1"/>
</dbReference>
<keyword evidence="5 8" id="KW-0949">S-adenosyl-L-methionine</keyword>
<dbReference type="PROSITE" id="PS00092">
    <property type="entry name" value="N6_MTASE"/>
    <property type="match status" value="1"/>
</dbReference>
<dbReference type="GO" id="GO:0009307">
    <property type="term" value="P:DNA restriction-modification system"/>
    <property type="evidence" value="ECO:0007669"/>
    <property type="project" value="InterPro"/>
</dbReference>
<dbReference type="SUPFAM" id="SSF53335">
    <property type="entry name" value="S-adenosyl-L-methionine-dependent methyltransferases"/>
    <property type="match status" value="1"/>
</dbReference>
<evidence type="ECO:0000256" key="7">
    <source>
        <dbReference type="PIRSR" id="PIRSR000398-1"/>
    </source>
</evidence>
<dbReference type="EC" id="2.1.1.72" evidence="2 8"/>
<dbReference type="GO" id="GO:1904047">
    <property type="term" value="F:S-adenosyl-L-methionine binding"/>
    <property type="evidence" value="ECO:0007669"/>
    <property type="project" value="TreeGrafter"/>
</dbReference>
<dbReference type="PANTHER" id="PTHR30481:SF3">
    <property type="entry name" value="DNA ADENINE METHYLASE"/>
    <property type="match status" value="1"/>
</dbReference>
<dbReference type="InterPro" id="IPR012327">
    <property type="entry name" value="MeTrfase_D12"/>
</dbReference>
<dbReference type="InterPro" id="IPR002052">
    <property type="entry name" value="DNA_methylase_N6_adenine_CS"/>
</dbReference>
<evidence type="ECO:0000256" key="6">
    <source>
        <dbReference type="ARBA" id="ARBA00047942"/>
    </source>
</evidence>
<evidence type="ECO:0000256" key="8">
    <source>
        <dbReference type="RuleBase" id="RU361257"/>
    </source>
</evidence>
<evidence type="ECO:0000256" key="1">
    <source>
        <dbReference type="ARBA" id="ARBA00006594"/>
    </source>
</evidence>
<dbReference type="PRINTS" id="PR00505">
    <property type="entry name" value="D12N6MTFRASE"/>
</dbReference>
<name>A0A1F6DVR7_9BACT</name>
<dbReference type="AlphaFoldDB" id="A0A1F6DVR7"/>
<dbReference type="EMBL" id="MFLK01000049">
    <property type="protein sequence ID" value="OGG65370.1"/>
    <property type="molecule type" value="Genomic_DNA"/>
</dbReference>
<feature type="binding site" evidence="7">
    <location>
        <position position="181"/>
    </location>
    <ligand>
        <name>S-adenosyl-L-methionine</name>
        <dbReference type="ChEBI" id="CHEBI:59789"/>
    </ligand>
</feature>
<keyword evidence="3 8" id="KW-0489">Methyltransferase</keyword>
<dbReference type="GO" id="GO:0009007">
    <property type="term" value="F:site-specific DNA-methyltransferase (adenine-specific) activity"/>
    <property type="evidence" value="ECO:0007669"/>
    <property type="project" value="UniProtKB-UniRule"/>
</dbReference>
<dbReference type="InterPro" id="IPR029063">
    <property type="entry name" value="SAM-dependent_MTases_sf"/>
</dbReference>
<accession>A0A1F6DVR7</accession>
<comment type="catalytic activity">
    <reaction evidence="6 8">
        <text>a 2'-deoxyadenosine in DNA + S-adenosyl-L-methionine = an N(6)-methyl-2'-deoxyadenosine in DNA + S-adenosyl-L-homocysteine + H(+)</text>
        <dbReference type="Rhea" id="RHEA:15197"/>
        <dbReference type="Rhea" id="RHEA-COMP:12418"/>
        <dbReference type="Rhea" id="RHEA-COMP:12419"/>
        <dbReference type="ChEBI" id="CHEBI:15378"/>
        <dbReference type="ChEBI" id="CHEBI:57856"/>
        <dbReference type="ChEBI" id="CHEBI:59789"/>
        <dbReference type="ChEBI" id="CHEBI:90615"/>
        <dbReference type="ChEBI" id="CHEBI:90616"/>
        <dbReference type="EC" id="2.1.1.72"/>
    </reaction>
</comment>
<feature type="binding site" evidence="7">
    <location>
        <position position="54"/>
    </location>
    <ligand>
        <name>S-adenosyl-L-methionine</name>
        <dbReference type="ChEBI" id="CHEBI:59789"/>
    </ligand>
</feature>
<dbReference type="InterPro" id="IPR012263">
    <property type="entry name" value="M_m6A_EcoRV"/>
</dbReference>
<evidence type="ECO:0000256" key="4">
    <source>
        <dbReference type="ARBA" id="ARBA00022679"/>
    </source>
</evidence>
<protein>
    <recommendedName>
        <fullName evidence="2 8">Site-specific DNA-methyltransferase (adenine-specific)</fullName>
        <ecNumber evidence="2 8">2.1.1.72</ecNumber>
    </recommendedName>
</protein>
<dbReference type="Proteomes" id="UP000177652">
    <property type="component" value="Unassembled WGS sequence"/>
</dbReference>
<evidence type="ECO:0000313" key="10">
    <source>
        <dbReference type="Proteomes" id="UP000177652"/>
    </source>
</evidence>
<comment type="caution">
    <text evidence="9">The sequence shown here is derived from an EMBL/GenBank/DDBJ whole genome shotgun (WGS) entry which is preliminary data.</text>
</comment>
<dbReference type="GO" id="GO:0006298">
    <property type="term" value="P:mismatch repair"/>
    <property type="evidence" value="ECO:0007669"/>
    <property type="project" value="TreeGrafter"/>
</dbReference>
<dbReference type="GO" id="GO:0032259">
    <property type="term" value="P:methylation"/>
    <property type="evidence" value="ECO:0007669"/>
    <property type="project" value="UniProtKB-KW"/>
</dbReference>
<comment type="similarity">
    <text evidence="1 8">Belongs to the N(4)/N(6)-methyltransferase family.</text>
</comment>
<evidence type="ECO:0000256" key="5">
    <source>
        <dbReference type="ARBA" id="ARBA00022691"/>
    </source>
</evidence>
<dbReference type="PIRSF" id="PIRSF000398">
    <property type="entry name" value="M_m6A_EcoRV"/>
    <property type="match status" value="1"/>
</dbReference>
<organism evidence="9 10">
    <name type="scientific">Candidatus Kaiserbacteria bacterium RIFCSPHIGHO2_02_FULL_55_20</name>
    <dbReference type="NCBI Taxonomy" id="1798497"/>
    <lineage>
        <taxon>Bacteria</taxon>
        <taxon>Candidatus Kaiseribacteriota</taxon>
    </lineage>
</organism>
<dbReference type="InterPro" id="IPR023095">
    <property type="entry name" value="Ade_MeTrfase_dom_2"/>
</dbReference>
<keyword evidence="4 8" id="KW-0808">Transferase</keyword>
<gene>
    <name evidence="9" type="ORF">A3D71_01715</name>
</gene>
<proteinExistence type="inferred from homology"/>
<evidence type="ECO:0000256" key="3">
    <source>
        <dbReference type="ARBA" id="ARBA00022603"/>
    </source>
</evidence>
<evidence type="ECO:0000313" key="9">
    <source>
        <dbReference type="EMBL" id="OGG65370.1"/>
    </source>
</evidence>
<feature type="binding site" evidence="7">
    <location>
        <position position="13"/>
    </location>
    <ligand>
        <name>S-adenosyl-L-methionine</name>
        <dbReference type="ChEBI" id="CHEBI:59789"/>
    </ligand>
</feature>
<sequence length="268" mass="31311">MKINPFIKWTGSKRSQAQEIISYFPKSINTYYEPFLGSGAILGHLKPEKAVCSDVNKPLMLLWQEVQNNPQKMATDYRNKWNALQKNGHTYFYRIRDDFNRQQSPLDFLFLTRTCVNGLIRYNNKGEFNNSLHHTRKGMHPDRLEKIILAWSDIIGGHEFHNQSYEITTKKAKVGDFVYLDPPYFNTGTRYFGAINFEDFIGFLESLNNKGVRYALSYDGQRGDKSYVVKLPKTLYKRHVMLHSGNSTFNKVQNGKVEKVYESLYLNY</sequence>
<feature type="binding site" evidence="7">
    <location>
        <position position="9"/>
    </location>
    <ligand>
        <name>S-adenosyl-L-methionine</name>
        <dbReference type="ChEBI" id="CHEBI:59789"/>
    </ligand>
</feature>
<reference evidence="9 10" key="1">
    <citation type="journal article" date="2016" name="Nat. Commun.">
        <title>Thousands of microbial genomes shed light on interconnected biogeochemical processes in an aquifer system.</title>
        <authorList>
            <person name="Anantharaman K."/>
            <person name="Brown C.T."/>
            <person name="Hug L.A."/>
            <person name="Sharon I."/>
            <person name="Castelle C.J."/>
            <person name="Probst A.J."/>
            <person name="Thomas B.C."/>
            <person name="Singh A."/>
            <person name="Wilkins M.J."/>
            <person name="Karaoz U."/>
            <person name="Brodie E.L."/>
            <person name="Williams K.H."/>
            <person name="Hubbard S.S."/>
            <person name="Banfield J.F."/>
        </authorList>
    </citation>
    <scope>NUCLEOTIDE SEQUENCE [LARGE SCALE GENOMIC DNA]</scope>
</reference>
<dbReference type="NCBIfam" id="TIGR00571">
    <property type="entry name" value="dam"/>
    <property type="match status" value="1"/>
</dbReference>